<protein>
    <submittedName>
        <fullName evidence="2">Uncharacterized protein</fullName>
    </submittedName>
</protein>
<keyword evidence="1" id="KW-1133">Transmembrane helix</keyword>
<dbReference type="EMBL" id="SJPV01000008">
    <property type="protein sequence ID" value="TWU34430.1"/>
    <property type="molecule type" value="Genomic_DNA"/>
</dbReference>
<dbReference type="AlphaFoldDB" id="A0A5C6DCD5"/>
<reference evidence="2 3" key="1">
    <citation type="submission" date="2019-02" db="EMBL/GenBank/DDBJ databases">
        <title>Deep-cultivation of Planctomycetes and their phenomic and genomic characterization uncovers novel biology.</title>
        <authorList>
            <person name="Wiegand S."/>
            <person name="Jogler M."/>
            <person name="Boedeker C."/>
            <person name="Pinto D."/>
            <person name="Vollmers J."/>
            <person name="Rivas-Marin E."/>
            <person name="Kohn T."/>
            <person name="Peeters S.H."/>
            <person name="Heuer A."/>
            <person name="Rast P."/>
            <person name="Oberbeckmann S."/>
            <person name="Bunk B."/>
            <person name="Jeske O."/>
            <person name="Meyerdierks A."/>
            <person name="Storesund J.E."/>
            <person name="Kallscheuer N."/>
            <person name="Luecker S."/>
            <person name="Lage O.M."/>
            <person name="Pohl T."/>
            <person name="Merkel B.J."/>
            <person name="Hornburger P."/>
            <person name="Mueller R.-W."/>
            <person name="Bruemmer F."/>
            <person name="Labrenz M."/>
            <person name="Spormann A.M."/>
            <person name="Op Den Camp H."/>
            <person name="Overmann J."/>
            <person name="Amann R."/>
            <person name="Jetten M.S.M."/>
            <person name="Mascher T."/>
            <person name="Medema M.H."/>
            <person name="Devos D.P."/>
            <person name="Kaster A.-K."/>
            <person name="Ovreas L."/>
            <person name="Rohde M."/>
            <person name="Galperin M.Y."/>
            <person name="Jogler C."/>
        </authorList>
    </citation>
    <scope>NUCLEOTIDE SEQUENCE [LARGE SCALE GENOMIC DNA]</scope>
    <source>
        <strain evidence="2 3">Poly41</strain>
    </source>
</reference>
<dbReference type="Proteomes" id="UP000319143">
    <property type="component" value="Unassembled WGS sequence"/>
</dbReference>
<feature type="transmembrane region" description="Helical" evidence="1">
    <location>
        <begin position="17"/>
        <end position="38"/>
    </location>
</feature>
<evidence type="ECO:0000313" key="3">
    <source>
        <dbReference type="Proteomes" id="UP000319143"/>
    </source>
</evidence>
<organism evidence="2 3">
    <name type="scientific">Novipirellula artificiosorum</name>
    <dbReference type="NCBI Taxonomy" id="2528016"/>
    <lineage>
        <taxon>Bacteria</taxon>
        <taxon>Pseudomonadati</taxon>
        <taxon>Planctomycetota</taxon>
        <taxon>Planctomycetia</taxon>
        <taxon>Pirellulales</taxon>
        <taxon>Pirellulaceae</taxon>
        <taxon>Novipirellula</taxon>
    </lineage>
</organism>
<evidence type="ECO:0000313" key="2">
    <source>
        <dbReference type="EMBL" id="TWU34430.1"/>
    </source>
</evidence>
<dbReference type="OrthoDB" id="246496at2"/>
<name>A0A5C6DCD5_9BACT</name>
<keyword evidence="1" id="KW-0472">Membrane</keyword>
<keyword evidence="3" id="KW-1185">Reference proteome</keyword>
<evidence type="ECO:0000256" key="1">
    <source>
        <dbReference type="SAM" id="Phobius"/>
    </source>
</evidence>
<sequence>MNPMALPPDSKHRSESFYLFLVGLPILLLGVLLIVGAVREQIAASEVRVELASLQTAGKPIDDHSMVQWLDERMSREHSGDWMDVIDAADGLKTQFADLMREPDRDDNLPEKLVGPGQPWVALPIKRRLVEEAQPIIEAAKGLIQEEGSPFWQPAMVNGIQTYFPDRYRLRSLVELIADEFRIAVYEDDQPRAFDALHLIDGLAGVAAFQSSIWSQNSKAVFQRDRNFLIRQSLKLAFWSDEAMLERLRDSLTGPENPEQRWEESIAMERAMMMGMLGGEEGMPMADEELHRLLPYGVPATSRKHVLASMQEAEQTDVLRLLRSADERNALDRKYRDQDRNARSSSITALPFASLEPLGYPTGVYRNGWFIRSIHILAGDATDRRWTRTAVAIKLFQLQQGHWPEKLDELTQVGLSPSDWSDDDRPFSYQVANDGREVYLANDGRLRFPGLPPELSQMSDRYALTIR</sequence>
<keyword evidence="1" id="KW-0812">Transmembrane</keyword>
<dbReference type="RefSeq" id="WP_146528807.1">
    <property type="nucleotide sequence ID" value="NZ_SJPV01000008.1"/>
</dbReference>
<proteinExistence type="predicted"/>
<gene>
    <name evidence="2" type="ORF">Poly41_45780</name>
</gene>
<comment type="caution">
    <text evidence="2">The sequence shown here is derived from an EMBL/GenBank/DDBJ whole genome shotgun (WGS) entry which is preliminary data.</text>
</comment>
<accession>A0A5C6DCD5</accession>